<sequence length="461" mass="48563">MEIAARFSTLARRDLPFVEYAWEFCKLAMRHHRTELEERDPPVSGECPDPIQNQPTGPPRAQPTHTPTEPEPEPTADRQPEPRATEPSPMGVTAREIATEPEPIESDQVREPTTMPATVDVPVGREGAEDSTAHCTAKGERCLNLGHLNVEQDLIDFSEDIYVELPAYPEQSVCLELSACLDFPPTLPLLSPPISPAASVLPPLSPDSPAAHPQPTICAVGSPRVCQSPSASWLEDPSSLAPASESWTLPRPFRLSDFTPALSSLVSTVAHWSTSSTGLYHPSGSALVGRRPVIASGLHSSGCVLLLHPTGSVGLLPPSSSASVLCCFGSAADLRISASASFTRALGSALALLILGVTQDHRLAVSTLGSTSTCSTAVCRPPGVSSPSSAMAPPSVGPAVGYHNGCGLGLTWLLLLRVPSVSSLAPPSVVTTRPSPEPPPTPTTFCYLPTSTPLVLFLCFL</sequence>
<comment type="caution">
    <text evidence="2">The sequence shown here is derived from an EMBL/GenBank/DDBJ whole genome shotgun (WGS) entry which is preliminary data.</text>
</comment>
<dbReference type="EMBL" id="JAMKFB020000001">
    <property type="protein sequence ID" value="KAL0203392.1"/>
    <property type="molecule type" value="Genomic_DNA"/>
</dbReference>
<reference evidence="2 3" key="1">
    <citation type="submission" date="2024-05" db="EMBL/GenBank/DDBJ databases">
        <title>Genome sequencing and assembly of Indian major carp, Cirrhinus mrigala (Hamilton, 1822).</title>
        <authorList>
            <person name="Mohindra V."/>
            <person name="Chowdhury L.M."/>
            <person name="Lal K."/>
            <person name="Jena J.K."/>
        </authorList>
    </citation>
    <scope>NUCLEOTIDE SEQUENCE [LARGE SCALE GENOMIC DNA]</scope>
    <source>
        <strain evidence="2">CM1030</strain>
        <tissue evidence="2">Blood</tissue>
    </source>
</reference>
<keyword evidence="3" id="KW-1185">Reference proteome</keyword>
<feature type="non-terminal residue" evidence="2">
    <location>
        <position position="461"/>
    </location>
</feature>
<feature type="region of interest" description="Disordered" evidence="1">
    <location>
        <begin position="36"/>
        <end position="110"/>
    </location>
</feature>
<gene>
    <name evidence="2" type="ORF">M9458_001410</name>
</gene>
<proteinExistence type="predicted"/>
<organism evidence="2 3">
    <name type="scientific">Cirrhinus mrigala</name>
    <name type="common">Mrigala</name>
    <dbReference type="NCBI Taxonomy" id="683832"/>
    <lineage>
        <taxon>Eukaryota</taxon>
        <taxon>Metazoa</taxon>
        <taxon>Chordata</taxon>
        <taxon>Craniata</taxon>
        <taxon>Vertebrata</taxon>
        <taxon>Euteleostomi</taxon>
        <taxon>Actinopterygii</taxon>
        <taxon>Neopterygii</taxon>
        <taxon>Teleostei</taxon>
        <taxon>Ostariophysi</taxon>
        <taxon>Cypriniformes</taxon>
        <taxon>Cyprinidae</taxon>
        <taxon>Labeoninae</taxon>
        <taxon>Labeonini</taxon>
        <taxon>Cirrhinus</taxon>
    </lineage>
</organism>
<dbReference type="Proteomes" id="UP001529510">
    <property type="component" value="Unassembled WGS sequence"/>
</dbReference>
<feature type="compositionally biased region" description="Basic and acidic residues" evidence="1">
    <location>
        <begin position="75"/>
        <end position="84"/>
    </location>
</feature>
<evidence type="ECO:0000256" key="1">
    <source>
        <dbReference type="SAM" id="MobiDB-lite"/>
    </source>
</evidence>
<name>A0ABD0RXX2_CIRMR</name>
<protein>
    <submittedName>
        <fullName evidence="2">Uncharacterized protein</fullName>
    </submittedName>
</protein>
<evidence type="ECO:0000313" key="3">
    <source>
        <dbReference type="Proteomes" id="UP001529510"/>
    </source>
</evidence>
<accession>A0ABD0RXX2</accession>
<evidence type="ECO:0000313" key="2">
    <source>
        <dbReference type="EMBL" id="KAL0203392.1"/>
    </source>
</evidence>
<dbReference type="AlphaFoldDB" id="A0ABD0RXX2"/>